<evidence type="ECO:0000256" key="1">
    <source>
        <dbReference type="ARBA" id="ARBA00010641"/>
    </source>
</evidence>
<protein>
    <submittedName>
        <fullName evidence="9">RNA polymerase sigma factor</fullName>
    </submittedName>
</protein>
<dbReference type="SUPFAM" id="SSF88946">
    <property type="entry name" value="Sigma2 domain of RNA polymerase sigma factors"/>
    <property type="match status" value="1"/>
</dbReference>
<accession>A0A518CWW1</accession>
<evidence type="ECO:0000259" key="8">
    <source>
        <dbReference type="Pfam" id="PF08281"/>
    </source>
</evidence>
<dbReference type="Pfam" id="PF08281">
    <property type="entry name" value="Sigma70_r4_2"/>
    <property type="match status" value="1"/>
</dbReference>
<dbReference type="NCBIfam" id="TIGR02937">
    <property type="entry name" value="sigma70-ECF"/>
    <property type="match status" value="1"/>
</dbReference>
<evidence type="ECO:0000256" key="6">
    <source>
        <dbReference type="SAM" id="MobiDB-lite"/>
    </source>
</evidence>
<organism evidence="9 10">
    <name type="scientific">Rohdeia mirabilis</name>
    <dbReference type="NCBI Taxonomy" id="2528008"/>
    <lineage>
        <taxon>Bacteria</taxon>
        <taxon>Pseudomonadati</taxon>
        <taxon>Planctomycetota</taxon>
        <taxon>Planctomycetia</taxon>
        <taxon>Planctomycetia incertae sedis</taxon>
        <taxon>Rohdeia</taxon>
    </lineage>
</organism>
<dbReference type="InterPro" id="IPR013325">
    <property type="entry name" value="RNA_pol_sigma_r2"/>
</dbReference>
<evidence type="ECO:0000313" key="9">
    <source>
        <dbReference type="EMBL" id="QDU83721.1"/>
    </source>
</evidence>
<feature type="region of interest" description="Disordered" evidence="6">
    <location>
        <begin position="1"/>
        <end position="23"/>
    </location>
</feature>
<dbReference type="Proteomes" id="UP000319342">
    <property type="component" value="Chromosome"/>
</dbReference>
<dbReference type="InterPro" id="IPR007627">
    <property type="entry name" value="RNA_pol_sigma70_r2"/>
</dbReference>
<reference evidence="9 10" key="1">
    <citation type="submission" date="2019-02" db="EMBL/GenBank/DDBJ databases">
        <title>Deep-cultivation of Planctomycetes and their phenomic and genomic characterization uncovers novel biology.</title>
        <authorList>
            <person name="Wiegand S."/>
            <person name="Jogler M."/>
            <person name="Boedeker C."/>
            <person name="Pinto D."/>
            <person name="Vollmers J."/>
            <person name="Rivas-Marin E."/>
            <person name="Kohn T."/>
            <person name="Peeters S.H."/>
            <person name="Heuer A."/>
            <person name="Rast P."/>
            <person name="Oberbeckmann S."/>
            <person name="Bunk B."/>
            <person name="Jeske O."/>
            <person name="Meyerdierks A."/>
            <person name="Storesund J.E."/>
            <person name="Kallscheuer N."/>
            <person name="Luecker S."/>
            <person name="Lage O.M."/>
            <person name="Pohl T."/>
            <person name="Merkel B.J."/>
            <person name="Hornburger P."/>
            <person name="Mueller R.-W."/>
            <person name="Bruemmer F."/>
            <person name="Labrenz M."/>
            <person name="Spormann A.M."/>
            <person name="Op den Camp H."/>
            <person name="Overmann J."/>
            <person name="Amann R."/>
            <person name="Jetten M.S.M."/>
            <person name="Mascher T."/>
            <person name="Medema M.H."/>
            <person name="Devos D.P."/>
            <person name="Kaster A.-K."/>
            <person name="Ovreas L."/>
            <person name="Rohde M."/>
            <person name="Galperin M.Y."/>
            <person name="Jogler C."/>
        </authorList>
    </citation>
    <scope>NUCLEOTIDE SEQUENCE [LARGE SCALE GENOMIC DNA]</scope>
    <source>
        <strain evidence="9 10">Pla163</strain>
    </source>
</reference>
<dbReference type="InterPro" id="IPR014284">
    <property type="entry name" value="RNA_pol_sigma-70_dom"/>
</dbReference>
<comment type="similarity">
    <text evidence="1">Belongs to the sigma-70 factor family. ECF subfamily.</text>
</comment>
<dbReference type="InterPro" id="IPR039425">
    <property type="entry name" value="RNA_pol_sigma-70-like"/>
</dbReference>
<dbReference type="PANTHER" id="PTHR43133">
    <property type="entry name" value="RNA POLYMERASE ECF-TYPE SIGMA FACTO"/>
    <property type="match status" value="1"/>
</dbReference>
<keyword evidence="4" id="KW-0238">DNA-binding</keyword>
<name>A0A518CWW1_9BACT</name>
<sequence>MPCPENDRLKQDQRPLEPLTTPFRGEDRDVWREKLAEVAAEVGDACLPSLIAILEDEERTPENTRDALSTQLMELFRLHTARSCFGLLYELNAGHLLQHVAQRLRRYQSRADPSDLLQEVFFNIYRYPRRFDCTREDAFRVWTATIVRNTVLKHLRSLSRSGRAEVPFEDLSEHPETGSRGPLGGVIDSESEAECQRVYVIYLHLYLTFYERLSEREKRALHMVEVEGASYREAAADLGIKLENLKMVIFRARRKIYRSMRRVFDGLPPDLRAPGETTTASVVASPRVAASKIRSTPSVAIDGGTHGN</sequence>
<feature type="domain" description="RNA polymerase sigma factor 70 region 4 type 2" evidence="8">
    <location>
        <begin position="211"/>
        <end position="256"/>
    </location>
</feature>
<dbReference type="GO" id="GO:0003677">
    <property type="term" value="F:DNA binding"/>
    <property type="evidence" value="ECO:0007669"/>
    <property type="project" value="UniProtKB-KW"/>
</dbReference>
<keyword evidence="10" id="KW-1185">Reference proteome</keyword>
<evidence type="ECO:0000313" key="10">
    <source>
        <dbReference type="Proteomes" id="UP000319342"/>
    </source>
</evidence>
<dbReference type="Pfam" id="PF04542">
    <property type="entry name" value="Sigma70_r2"/>
    <property type="match status" value="1"/>
</dbReference>
<keyword evidence="2" id="KW-0805">Transcription regulation</keyword>
<dbReference type="InterPro" id="IPR013249">
    <property type="entry name" value="RNA_pol_sigma70_r4_t2"/>
</dbReference>
<dbReference type="InterPro" id="IPR036388">
    <property type="entry name" value="WH-like_DNA-bd_sf"/>
</dbReference>
<feature type="compositionally biased region" description="Basic and acidic residues" evidence="6">
    <location>
        <begin position="1"/>
        <end position="15"/>
    </location>
</feature>
<evidence type="ECO:0000259" key="7">
    <source>
        <dbReference type="Pfam" id="PF04542"/>
    </source>
</evidence>
<dbReference type="SUPFAM" id="SSF88659">
    <property type="entry name" value="Sigma3 and sigma4 domains of RNA polymerase sigma factors"/>
    <property type="match status" value="1"/>
</dbReference>
<feature type="domain" description="RNA polymerase sigma-70 region 2" evidence="7">
    <location>
        <begin position="96"/>
        <end position="160"/>
    </location>
</feature>
<dbReference type="Gene3D" id="1.10.10.10">
    <property type="entry name" value="Winged helix-like DNA-binding domain superfamily/Winged helix DNA-binding domain"/>
    <property type="match status" value="1"/>
</dbReference>
<keyword evidence="3" id="KW-0731">Sigma factor</keyword>
<dbReference type="GO" id="GO:0016987">
    <property type="term" value="F:sigma factor activity"/>
    <property type="evidence" value="ECO:0007669"/>
    <property type="project" value="UniProtKB-KW"/>
</dbReference>
<evidence type="ECO:0000256" key="2">
    <source>
        <dbReference type="ARBA" id="ARBA00023015"/>
    </source>
</evidence>
<proteinExistence type="inferred from homology"/>
<dbReference type="InterPro" id="IPR013324">
    <property type="entry name" value="RNA_pol_sigma_r3/r4-like"/>
</dbReference>
<gene>
    <name evidence="9" type="ORF">Pla163_08220</name>
</gene>
<evidence type="ECO:0000256" key="3">
    <source>
        <dbReference type="ARBA" id="ARBA00023082"/>
    </source>
</evidence>
<dbReference type="AlphaFoldDB" id="A0A518CWW1"/>
<dbReference type="EMBL" id="CP036290">
    <property type="protein sequence ID" value="QDU83721.1"/>
    <property type="molecule type" value="Genomic_DNA"/>
</dbReference>
<keyword evidence="5" id="KW-0804">Transcription</keyword>
<dbReference type="PANTHER" id="PTHR43133:SF8">
    <property type="entry name" value="RNA POLYMERASE SIGMA FACTOR HI_1459-RELATED"/>
    <property type="match status" value="1"/>
</dbReference>
<dbReference type="Gene3D" id="1.10.1740.10">
    <property type="match status" value="1"/>
</dbReference>
<evidence type="ECO:0000256" key="4">
    <source>
        <dbReference type="ARBA" id="ARBA00023125"/>
    </source>
</evidence>
<evidence type="ECO:0000256" key="5">
    <source>
        <dbReference type="ARBA" id="ARBA00023163"/>
    </source>
</evidence>
<dbReference type="GO" id="GO:0006352">
    <property type="term" value="P:DNA-templated transcription initiation"/>
    <property type="evidence" value="ECO:0007669"/>
    <property type="project" value="InterPro"/>
</dbReference>